<name>A0ABX2W446_9ENTR</name>
<keyword evidence="6" id="KW-0067">ATP-binding</keyword>
<evidence type="ECO:0000256" key="6">
    <source>
        <dbReference type="ARBA" id="ARBA00022840"/>
    </source>
</evidence>
<dbReference type="PANTHER" id="PTHR11550:SF0">
    <property type="entry name" value="CTP SYNTHASE-RELATED"/>
    <property type="match status" value="1"/>
</dbReference>
<dbReference type="InterPro" id="IPR017926">
    <property type="entry name" value="GATASE"/>
</dbReference>
<evidence type="ECO:0000313" key="11">
    <source>
        <dbReference type="EMBL" id="OAT25398.1"/>
    </source>
</evidence>
<dbReference type="NCBIfam" id="NF004836">
    <property type="entry name" value="PRK06186.1"/>
    <property type="match status" value="1"/>
</dbReference>
<dbReference type="EMBL" id="LXEQ01000054">
    <property type="protein sequence ID" value="OAT25398.1"/>
    <property type="molecule type" value="Genomic_DNA"/>
</dbReference>
<dbReference type="Gene3D" id="3.40.50.880">
    <property type="match status" value="1"/>
</dbReference>
<feature type="domain" description="Glutamine amidotransferase" evidence="10">
    <location>
        <begin position="32"/>
        <end position="124"/>
    </location>
</feature>
<dbReference type="InterPro" id="IPR029062">
    <property type="entry name" value="Class_I_gatase-like"/>
</dbReference>
<gene>
    <name evidence="11" type="ORF">M976_03741</name>
</gene>
<dbReference type="Proteomes" id="UP000078407">
    <property type="component" value="Unassembled WGS sequence"/>
</dbReference>
<dbReference type="RefSeq" id="WP_064547665.1">
    <property type="nucleotide sequence ID" value="NZ_LXEQ01000054.1"/>
</dbReference>
<reference evidence="11 12" key="1">
    <citation type="submission" date="2016-04" db="EMBL/GenBank/DDBJ databases">
        <title>ATOL: Assembling a taxonomically balanced genome-scale reconstruction of the evolutionary history of the Enterobacteriaceae.</title>
        <authorList>
            <person name="Plunkett G.III."/>
            <person name="Neeno-Eckwall E.C."/>
            <person name="Glasner J.D."/>
            <person name="Perna N.T."/>
        </authorList>
    </citation>
    <scope>NUCLEOTIDE SEQUENCE [LARGE SCALE GENOMIC DNA]</scope>
    <source>
        <strain evidence="11 12">ATCC 51602</strain>
    </source>
</reference>
<accession>A0ABX2W446</accession>
<comment type="similarity">
    <text evidence="2">Belongs to the CTP synthase family.</text>
</comment>
<keyword evidence="4 11" id="KW-0436">Ligase</keyword>
<evidence type="ECO:0000256" key="9">
    <source>
        <dbReference type="ARBA" id="ARBA00047781"/>
    </source>
</evidence>
<evidence type="ECO:0000256" key="5">
    <source>
        <dbReference type="ARBA" id="ARBA00022741"/>
    </source>
</evidence>
<evidence type="ECO:0000256" key="3">
    <source>
        <dbReference type="ARBA" id="ARBA00012291"/>
    </source>
</evidence>
<dbReference type="SUPFAM" id="SSF52317">
    <property type="entry name" value="Class I glutamine amidotransferase-like"/>
    <property type="match status" value="1"/>
</dbReference>
<evidence type="ECO:0000256" key="1">
    <source>
        <dbReference type="ARBA" id="ARBA00005171"/>
    </source>
</evidence>
<evidence type="ECO:0000256" key="7">
    <source>
        <dbReference type="ARBA" id="ARBA00022962"/>
    </source>
</evidence>
<dbReference type="Pfam" id="PF00117">
    <property type="entry name" value="GATase"/>
    <property type="match status" value="1"/>
</dbReference>
<keyword evidence="5" id="KW-0547">Nucleotide-binding</keyword>
<evidence type="ECO:0000259" key="10">
    <source>
        <dbReference type="Pfam" id="PF00117"/>
    </source>
</evidence>
<dbReference type="EC" id="6.3.4.2" evidence="3"/>
<evidence type="ECO:0000256" key="2">
    <source>
        <dbReference type="ARBA" id="ARBA00007533"/>
    </source>
</evidence>
<evidence type="ECO:0000256" key="4">
    <source>
        <dbReference type="ARBA" id="ARBA00022598"/>
    </source>
</evidence>
<evidence type="ECO:0000313" key="12">
    <source>
        <dbReference type="Proteomes" id="UP000078407"/>
    </source>
</evidence>
<dbReference type="PANTHER" id="PTHR11550">
    <property type="entry name" value="CTP SYNTHASE"/>
    <property type="match status" value="1"/>
</dbReference>
<sequence length="235" mass="25676">MPPLPLKETLRVALVGDYNPAVIAHKAIPLALDNAAEYLDVTVDYDWLPTPEVTSPEDLVGYDAIWCVPASPYQNEDGAFLAIRYARENQIPFLGTCGGFQHAVIEYARNVLDLGDAGHAETSQQGSLVIGPLSCSLVEKSDAIELKPGSLIAEAYGRSIIEEGYHCNYGIADFFAGQLETSQLQPTGWDNQGEIRVVELRGHPFFVGTLFQHERNALKDKPAPLVEALLKAAQR</sequence>
<proteinExistence type="inferred from homology"/>
<dbReference type="InterPro" id="IPR004468">
    <property type="entry name" value="CTP_synthase"/>
</dbReference>
<keyword evidence="7" id="KW-0315">Glutamine amidotransferase</keyword>
<dbReference type="GO" id="GO:0003883">
    <property type="term" value="F:CTP synthase activity"/>
    <property type="evidence" value="ECO:0007669"/>
    <property type="project" value="UniProtKB-EC"/>
</dbReference>
<comment type="pathway">
    <text evidence="1">Pyrimidine metabolism; CTP biosynthesis via de novo pathway; CTP from UDP: step 2/2.</text>
</comment>
<keyword evidence="12" id="KW-1185">Reference proteome</keyword>
<comment type="caution">
    <text evidence="11">The sequence shown here is derived from an EMBL/GenBank/DDBJ whole genome shotgun (WGS) entry which is preliminary data.</text>
</comment>
<comment type="catalytic activity">
    <reaction evidence="9">
        <text>UTP + L-glutamine + ATP + H2O = CTP + L-glutamate + ADP + phosphate + 2 H(+)</text>
        <dbReference type="Rhea" id="RHEA:26426"/>
        <dbReference type="ChEBI" id="CHEBI:15377"/>
        <dbReference type="ChEBI" id="CHEBI:15378"/>
        <dbReference type="ChEBI" id="CHEBI:29985"/>
        <dbReference type="ChEBI" id="CHEBI:30616"/>
        <dbReference type="ChEBI" id="CHEBI:37563"/>
        <dbReference type="ChEBI" id="CHEBI:43474"/>
        <dbReference type="ChEBI" id="CHEBI:46398"/>
        <dbReference type="ChEBI" id="CHEBI:58359"/>
        <dbReference type="ChEBI" id="CHEBI:456216"/>
        <dbReference type="EC" id="6.3.4.2"/>
    </reaction>
</comment>
<evidence type="ECO:0000256" key="8">
    <source>
        <dbReference type="ARBA" id="ARBA00022975"/>
    </source>
</evidence>
<keyword evidence="8" id="KW-0665">Pyrimidine biosynthesis</keyword>
<protein>
    <recommendedName>
        <fullName evidence="3">CTP synthase (glutamine hydrolyzing)</fullName>
        <ecNumber evidence="3">6.3.4.2</ecNumber>
    </recommendedName>
</protein>
<organism evidence="11 12">
    <name type="scientific">Buttiauxella ferragutiae ATCC 51602</name>
    <dbReference type="NCBI Taxonomy" id="1354252"/>
    <lineage>
        <taxon>Bacteria</taxon>
        <taxon>Pseudomonadati</taxon>
        <taxon>Pseudomonadota</taxon>
        <taxon>Gammaproteobacteria</taxon>
        <taxon>Enterobacterales</taxon>
        <taxon>Enterobacteriaceae</taxon>
        <taxon>Buttiauxella</taxon>
    </lineage>
</organism>